<evidence type="ECO:0000313" key="3">
    <source>
        <dbReference type="Proteomes" id="UP000686327"/>
    </source>
</evidence>
<feature type="region of interest" description="Disordered" evidence="1">
    <location>
        <begin position="240"/>
        <end position="284"/>
    </location>
</feature>
<accession>A0ABS6DBA0</accession>
<evidence type="ECO:0000313" key="2">
    <source>
        <dbReference type="EMBL" id="MBU4680497.1"/>
    </source>
</evidence>
<organism evidence="2 3">
    <name type="scientific">Cedecea davisae</name>
    <dbReference type="NCBI Taxonomy" id="158484"/>
    <lineage>
        <taxon>Bacteria</taxon>
        <taxon>Pseudomonadati</taxon>
        <taxon>Pseudomonadota</taxon>
        <taxon>Gammaproteobacteria</taxon>
        <taxon>Enterobacterales</taxon>
        <taxon>Enterobacteriaceae</taxon>
        <taxon>Cedecea</taxon>
    </lineage>
</organism>
<dbReference type="EMBL" id="JAGRYU010000002">
    <property type="protein sequence ID" value="MBU4680497.1"/>
    <property type="molecule type" value="Genomic_DNA"/>
</dbReference>
<gene>
    <name evidence="2" type="ORF">KC222_00530</name>
</gene>
<reference evidence="3" key="2">
    <citation type="submission" date="2023-07" db="EMBL/GenBank/DDBJ databases">
        <title>Cedecea davisae an AmpC producer and its therapeutic implications.</title>
        <authorList>
            <person name="Notter J."/>
        </authorList>
    </citation>
    <scope>NUCLEOTIDE SEQUENCE [LARGE SCALE GENOMIC DNA]</scope>
    <source>
        <strain evidence="3">1</strain>
    </source>
</reference>
<protein>
    <submittedName>
        <fullName evidence="2">GPO family capsid scaffolding protein</fullName>
    </submittedName>
</protein>
<feature type="compositionally biased region" description="Basic and acidic residues" evidence="1">
    <location>
        <begin position="246"/>
        <end position="269"/>
    </location>
</feature>
<comment type="caution">
    <text evidence="2">The sequence shown here is derived from an EMBL/GenBank/DDBJ whole genome shotgun (WGS) entry which is preliminary data.</text>
</comment>
<dbReference type="Pfam" id="PF05929">
    <property type="entry name" value="Phage_GPO"/>
    <property type="match status" value="1"/>
</dbReference>
<evidence type="ECO:0000256" key="1">
    <source>
        <dbReference type="SAM" id="MobiDB-lite"/>
    </source>
</evidence>
<dbReference type="Proteomes" id="UP000686327">
    <property type="component" value="Unassembled WGS sequence"/>
</dbReference>
<name>A0ABS6DBA0_9ENTR</name>
<reference evidence="2 3" key="1">
    <citation type="submission" date="2021-04" db="EMBL/GenBank/DDBJ databases">
        <authorList>
            <person name="Seiffert S.N."/>
        </authorList>
    </citation>
    <scope>NUCLEOTIDE SEQUENCE [LARGE SCALE GENOMIC DNA]</scope>
    <source>
        <strain evidence="2 3">1</strain>
    </source>
</reference>
<keyword evidence="3" id="KW-1185">Reference proteome</keyword>
<dbReference type="RefSeq" id="WP_216374206.1">
    <property type="nucleotide sequence ID" value="NZ_JAGRYT010000001.1"/>
</dbReference>
<dbReference type="InterPro" id="IPR009228">
    <property type="entry name" value="Capsid_scaffold_GpO"/>
</dbReference>
<sequence length="284" mass="31209">MAKKAKRFRVGVEGATTDGRTIERVWLEQMAANYNPQVYTAVINMEHIKGYTPDSPFRRFGVVDKLEAEEIADGALAGKLALYAWITPTDELVSMSEKLQKLFTSMEVNPKFADTGEAYLVGLAVTDDPASLGTEMLSFSAGASASPLAKRKFDAGNLFTAAEETLLEFEEVQDEKPGLFARVVEMLSRKAASDKEHFSDVGRAVEAVAEEHQALAGSVTKLSEQYSSLKTDFSKRLDDMQQANETQKKELTELREQLSSEDSRGERRPFSTGGNGAAEELTNC</sequence>
<proteinExistence type="predicted"/>